<feature type="domain" description="CCHC-type" evidence="4">
    <location>
        <begin position="563"/>
        <end position="578"/>
    </location>
</feature>
<dbReference type="InterPro" id="IPR001878">
    <property type="entry name" value="Znf_CCHC"/>
</dbReference>
<dbReference type="SMART" id="SM00343">
    <property type="entry name" value="ZnF_C2HC"/>
    <property type="match status" value="1"/>
</dbReference>
<feature type="compositionally biased region" description="Basic residues" evidence="3">
    <location>
        <begin position="302"/>
        <end position="312"/>
    </location>
</feature>
<feature type="region of interest" description="Disordered" evidence="3">
    <location>
        <begin position="356"/>
        <end position="399"/>
    </location>
</feature>
<evidence type="ECO:0000256" key="2">
    <source>
        <dbReference type="PROSITE-ProRule" id="PRU00047"/>
    </source>
</evidence>
<dbReference type="OrthoDB" id="3265672at2759"/>
<protein>
    <recommendedName>
        <fullName evidence="4">CCHC-type domain-containing protein</fullName>
    </recommendedName>
</protein>
<keyword evidence="1" id="KW-0507">mRNA processing</keyword>
<dbReference type="InterPro" id="IPR036875">
    <property type="entry name" value="Znf_CCHC_sf"/>
</dbReference>
<name>A0A0C2YDU1_HEBCY</name>
<dbReference type="HOGENOM" id="CLU_435486_0_0_1"/>
<proteinExistence type="predicted"/>
<feature type="region of interest" description="Disordered" evidence="3">
    <location>
        <begin position="276"/>
        <end position="320"/>
    </location>
</feature>
<keyword evidence="2" id="KW-0862">Zinc</keyword>
<evidence type="ECO:0000256" key="3">
    <source>
        <dbReference type="SAM" id="MobiDB-lite"/>
    </source>
</evidence>
<accession>A0A0C2YDU1</accession>
<keyword evidence="6" id="KW-1185">Reference proteome</keyword>
<dbReference type="AlphaFoldDB" id="A0A0C2YDU1"/>
<dbReference type="PROSITE" id="PS50158">
    <property type="entry name" value="ZF_CCHC"/>
    <property type="match status" value="1"/>
</dbReference>
<dbReference type="GO" id="GO:0008270">
    <property type="term" value="F:zinc ion binding"/>
    <property type="evidence" value="ECO:0007669"/>
    <property type="project" value="UniProtKB-KW"/>
</dbReference>
<dbReference type="GO" id="GO:0003676">
    <property type="term" value="F:nucleic acid binding"/>
    <property type="evidence" value="ECO:0007669"/>
    <property type="project" value="InterPro"/>
</dbReference>
<dbReference type="EMBL" id="KN831787">
    <property type="protein sequence ID" value="KIM39177.1"/>
    <property type="molecule type" value="Genomic_DNA"/>
</dbReference>
<evidence type="ECO:0000259" key="4">
    <source>
        <dbReference type="PROSITE" id="PS50158"/>
    </source>
</evidence>
<dbReference type="Proteomes" id="UP000053424">
    <property type="component" value="Unassembled WGS sequence"/>
</dbReference>
<keyword evidence="2" id="KW-0863">Zinc-finger</keyword>
<evidence type="ECO:0000313" key="5">
    <source>
        <dbReference type="EMBL" id="KIM39177.1"/>
    </source>
</evidence>
<dbReference type="SUPFAM" id="SSF57756">
    <property type="entry name" value="Retrovirus zinc finger-like domains"/>
    <property type="match status" value="1"/>
</dbReference>
<sequence length="628" mass="68603">MLAYSVHYQTAGSLPLIQKAFKPSTIISAFAKSGIWPLNPNAIPLKAYEPAKNTSTQAAMAIPSNLTPLLEENEDAKDDLANQDIILEYTGTGTGTGSTTSAAPSMTPSAASSFSSSSSASSSSKRYRLVGIPPSLPTTACRADLRKQIDELQAILDATLYHKELSKKQTYSSSNPRHMTGEQNMDELAKAEWKGGWKALLKEAGKVMKLCRKRIEEGEKQAAQEFKAAAQEAKKCEREAEKQRKEDEKIAEQERKKDEREAKVAEKVADKAADKAAKAAQKAAEKALKEAEKRDKQPVIRARGRSRGHGQGRGRGQEGAAVMTPVQSAAEEAAFLQLMEFNDEWETLRSILYDAPECPQPRPIQPVQPAEEETTVSAPSPTSASMDVDPPQPTEEEDTVDLEVPAPVEITLHICIGREINVMTITQWSIVGSDNSETPIPEEPATSTIAHPILHSPFHCTCESNSTTMNASYDRKNAALELKKLALERLGNAYSVLHTAHITEHPSWMSNYIAIPAGVRIVILTRQRQTHIESLNQAKADSAKDSGGYKGKKVWRDWSTVLCFLCKEYGHMVSNCPQNRKTTNRSEGAKKAEGEKAAAVTEFAGKASAVAEHEVNSTSSNKNFSLEC</sequence>
<feature type="compositionally biased region" description="Low complexity" evidence="3">
    <location>
        <begin position="375"/>
        <end position="385"/>
    </location>
</feature>
<feature type="region of interest" description="Disordered" evidence="3">
    <location>
        <begin position="239"/>
        <end position="263"/>
    </location>
</feature>
<evidence type="ECO:0000256" key="1">
    <source>
        <dbReference type="ARBA" id="ARBA00022664"/>
    </source>
</evidence>
<dbReference type="GO" id="GO:0006397">
    <property type="term" value="P:mRNA processing"/>
    <property type="evidence" value="ECO:0007669"/>
    <property type="project" value="UniProtKB-KW"/>
</dbReference>
<reference evidence="5 6" key="1">
    <citation type="submission" date="2014-04" db="EMBL/GenBank/DDBJ databases">
        <authorList>
            <consortium name="DOE Joint Genome Institute"/>
            <person name="Kuo A."/>
            <person name="Gay G."/>
            <person name="Dore J."/>
            <person name="Kohler A."/>
            <person name="Nagy L.G."/>
            <person name="Floudas D."/>
            <person name="Copeland A."/>
            <person name="Barry K.W."/>
            <person name="Cichocki N."/>
            <person name="Veneault-Fourrey C."/>
            <person name="LaButti K."/>
            <person name="Lindquist E.A."/>
            <person name="Lipzen A."/>
            <person name="Lundell T."/>
            <person name="Morin E."/>
            <person name="Murat C."/>
            <person name="Sun H."/>
            <person name="Tunlid A."/>
            <person name="Henrissat B."/>
            <person name="Grigoriev I.V."/>
            <person name="Hibbett D.S."/>
            <person name="Martin F."/>
            <person name="Nordberg H.P."/>
            <person name="Cantor M.N."/>
            <person name="Hua S.X."/>
        </authorList>
    </citation>
    <scope>NUCLEOTIDE SEQUENCE [LARGE SCALE GENOMIC DNA]</scope>
    <source>
        <strain evidence="6">h7</strain>
    </source>
</reference>
<evidence type="ECO:0000313" key="6">
    <source>
        <dbReference type="Proteomes" id="UP000053424"/>
    </source>
</evidence>
<gene>
    <name evidence="5" type="ORF">M413DRAFT_29725</name>
</gene>
<feature type="compositionally biased region" description="Low complexity" evidence="3">
    <location>
        <begin position="97"/>
        <end position="121"/>
    </location>
</feature>
<dbReference type="Gene3D" id="4.10.60.10">
    <property type="entry name" value="Zinc finger, CCHC-type"/>
    <property type="match status" value="1"/>
</dbReference>
<feature type="region of interest" description="Disordered" evidence="3">
    <location>
        <begin position="92"/>
        <end position="121"/>
    </location>
</feature>
<reference evidence="6" key="2">
    <citation type="submission" date="2015-01" db="EMBL/GenBank/DDBJ databases">
        <title>Evolutionary Origins and Diversification of the Mycorrhizal Mutualists.</title>
        <authorList>
            <consortium name="DOE Joint Genome Institute"/>
            <consortium name="Mycorrhizal Genomics Consortium"/>
            <person name="Kohler A."/>
            <person name="Kuo A."/>
            <person name="Nagy L.G."/>
            <person name="Floudas D."/>
            <person name="Copeland A."/>
            <person name="Barry K.W."/>
            <person name="Cichocki N."/>
            <person name="Veneault-Fourrey C."/>
            <person name="LaButti K."/>
            <person name="Lindquist E.A."/>
            <person name="Lipzen A."/>
            <person name="Lundell T."/>
            <person name="Morin E."/>
            <person name="Murat C."/>
            <person name="Riley R."/>
            <person name="Ohm R."/>
            <person name="Sun H."/>
            <person name="Tunlid A."/>
            <person name="Henrissat B."/>
            <person name="Grigoriev I.V."/>
            <person name="Hibbett D.S."/>
            <person name="Martin F."/>
        </authorList>
    </citation>
    <scope>NUCLEOTIDE SEQUENCE [LARGE SCALE GENOMIC DNA]</scope>
    <source>
        <strain evidence="6">h7</strain>
    </source>
</reference>
<feature type="compositionally biased region" description="Basic and acidic residues" evidence="3">
    <location>
        <begin position="276"/>
        <end position="298"/>
    </location>
</feature>
<organism evidence="5 6">
    <name type="scientific">Hebeloma cylindrosporum</name>
    <dbReference type="NCBI Taxonomy" id="76867"/>
    <lineage>
        <taxon>Eukaryota</taxon>
        <taxon>Fungi</taxon>
        <taxon>Dikarya</taxon>
        <taxon>Basidiomycota</taxon>
        <taxon>Agaricomycotina</taxon>
        <taxon>Agaricomycetes</taxon>
        <taxon>Agaricomycetidae</taxon>
        <taxon>Agaricales</taxon>
        <taxon>Agaricineae</taxon>
        <taxon>Hymenogastraceae</taxon>
        <taxon>Hebeloma</taxon>
    </lineage>
</organism>
<keyword evidence="2" id="KW-0479">Metal-binding</keyword>